<gene>
    <name evidence="2" type="ORF">FISHEDRAFT_72418</name>
</gene>
<feature type="region of interest" description="Disordered" evidence="1">
    <location>
        <begin position="1"/>
        <end position="254"/>
    </location>
</feature>
<feature type="region of interest" description="Disordered" evidence="1">
    <location>
        <begin position="1082"/>
        <end position="1104"/>
    </location>
</feature>
<feature type="region of interest" description="Disordered" evidence="1">
    <location>
        <begin position="862"/>
        <end position="935"/>
    </location>
</feature>
<feature type="compositionally biased region" description="Basic residues" evidence="1">
    <location>
        <begin position="215"/>
        <end position="227"/>
    </location>
</feature>
<keyword evidence="3" id="KW-1185">Reference proteome</keyword>
<feature type="compositionally biased region" description="Acidic residues" evidence="1">
    <location>
        <begin position="1"/>
        <end position="10"/>
    </location>
</feature>
<feature type="compositionally biased region" description="Low complexity" evidence="1">
    <location>
        <begin position="322"/>
        <end position="351"/>
    </location>
</feature>
<protein>
    <submittedName>
        <fullName evidence="2">Uncharacterized protein</fullName>
    </submittedName>
</protein>
<accession>A0A0D7AG30</accession>
<feature type="region of interest" description="Disordered" evidence="1">
    <location>
        <begin position="776"/>
        <end position="843"/>
    </location>
</feature>
<feature type="compositionally biased region" description="Polar residues" evidence="1">
    <location>
        <begin position="1036"/>
        <end position="1052"/>
    </location>
</feature>
<reference evidence="2 3" key="1">
    <citation type="journal article" date="2015" name="Fungal Genet. Biol.">
        <title>Evolution of novel wood decay mechanisms in Agaricales revealed by the genome sequences of Fistulina hepatica and Cylindrobasidium torrendii.</title>
        <authorList>
            <person name="Floudas D."/>
            <person name="Held B.W."/>
            <person name="Riley R."/>
            <person name="Nagy L.G."/>
            <person name="Koehler G."/>
            <person name="Ransdell A.S."/>
            <person name="Younus H."/>
            <person name="Chow J."/>
            <person name="Chiniquy J."/>
            <person name="Lipzen A."/>
            <person name="Tritt A."/>
            <person name="Sun H."/>
            <person name="Haridas S."/>
            <person name="LaButti K."/>
            <person name="Ohm R.A."/>
            <person name="Kues U."/>
            <person name="Blanchette R.A."/>
            <person name="Grigoriev I.V."/>
            <person name="Minto R.E."/>
            <person name="Hibbett D.S."/>
        </authorList>
    </citation>
    <scope>NUCLEOTIDE SEQUENCE [LARGE SCALE GENOMIC DNA]</scope>
    <source>
        <strain evidence="2 3">ATCC 64428</strain>
    </source>
</reference>
<feature type="compositionally biased region" description="Basic residues" evidence="1">
    <location>
        <begin position="830"/>
        <end position="839"/>
    </location>
</feature>
<dbReference type="AlphaFoldDB" id="A0A0D7AG30"/>
<feature type="region of interest" description="Disordered" evidence="1">
    <location>
        <begin position="1026"/>
        <end position="1060"/>
    </location>
</feature>
<name>A0A0D7AG30_9AGAR</name>
<feature type="compositionally biased region" description="Acidic residues" evidence="1">
    <location>
        <begin position="62"/>
        <end position="72"/>
    </location>
</feature>
<feature type="compositionally biased region" description="Low complexity" evidence="1">
    <location>
        <begin position="743"/>
        <end position="752"/>
    </location>
</feature>
<feature type="compositionally biased region" description="Basic residues" evidence="1">
    <location>
        <begin position="572"/>
        <end position="590"/>
    </location>
</feature>
<feature type="region of interest" description="Disordered" evidence="1">
    <location>
        <begin position="284"/>
        <end position="351"/>
    </location>
</feature>
<dbReference type="EMBL" id="KN881721">
    <property type="protein sequence ID" value="KIY49788.1"/>
    <property type="molecule type" value="Genomic_DNA"/>
</dbReference>
<evidence type="ECO:0000313" key="3">
    <source>
        <dbReference type="Proteomes" id="UP000054144"/>
    </source>
</evidence>
<feature type="region of interest" description="Disordered" evidence="1">
    <location>
        <begin position="963"/>
        <end position="997"/>
    </location>
</feature>
<feature type="region of interest" description="Disordered" evidence="1">
    <location>
        <begin position="743"/>
        <end position="764"/>
    </location>
</feature>
<feature type="compositionally biased region" description="Low complexity" evidence="1">
    <location>
        <begin position="633"/>
        <end position="651"/>
    </location>
</feature>
<feature type="compositionally biased region" description="Low complexity" evidence="1">
    <location>
        <begin position="545"/>
        <end position="571"/>
    </location>
</feature>
<sequence>MAENWDDDFEFAQKKNEDTRAIHRDKVPEENWDDDFITEHDDIGPSHDPLPHSPKRGRTHDSDDEDDDFHDSEEDKTLTARTRHRFGPALAPFPRSPTTSVFSVPPPSIFSSDSSTAHILRPSVSRTSANGVIYQPPLPQRERRRLRKKSRPGPAPPIGDLSEHDVESDDVFMDPGPSTPPRSSPSVAVPATPSSPSSSLGSPPPSAGLLNRISSVKRKWGVRKKRASTAPSEVVIDQGNNHDLTDNEQTPRPQTATSMNIMLDNAPSMPFAAVYAHLNPSDASLPSPAPSPTPGMKLTKRKSLGFVPIRRSTRPINTVQISSSPSSHGHSDASASATSPQENLRSSSGFIRRISFTSSSKHKRAKSGGGEIPTSVSVAAPVDLTVDVPMANNRLSMSPLPPFSAHRFSVKPMPASLGRSSPLTHNSGLSINTGALASTPHIIGGSATSTPVTTLRRSSFGDLRKGAGAIGELKIPARISQAQQGLKRDLGFVREFAGNITDLKELRDTHNVLSSRMQSILDEMHATQQHLIRISSRGSRQHTTPSPSHSLAASHASRPTSSHSSTAPHTPSKARHKLRSPFKKSRRCSRSRTASSRDSIGSMKEVQETPKRRTEHAPGTDELPPPPIPTSVPPVSAVTQSSSSSNPSHSSLQLAAGADRPQTPGSVEYKHLAGRFYTINAKYKLAWECADLLIEIGSGSSEVSSPPDTADDNAMEKSISAPVMPISPGLPPPRGRAVTLTSSAEEASAVTSGKASTVGRSGGELSQRQLSLLREMLGSPPGSTAPTLQRPHQEVPGLNKDWNWDNYAIPDAVNASSSTLPPSEDGEGAKKRRPSRNHKGMAGLRDMLRALRRSYWDRDHLQSHQVDQTHSSSSLSTSSSSSHPHGQPHAHVQRQKNALGLPLPAPPVAGRRRAKTSSGPQDTTKSRSDTPGFFYMRSTVNNSSVALGKASPRRPSLASIFRLGKSHSNSSPGSAHHSDSGSKNGGAVDTTGDDEDEDWDRMELDEELHSPTNAGGVAGNLETVRGGKEAKRGHSPYTQLASRPMTPRTTGRSVSASGSYGQASASSLSLWIGERPNRLSNVEEDHQTPAEAQFPVGKSPSKTRRVSRLIEGDVNGAPSALMNRVKSGSVRSMPPQYSSVLSTSVSGPAALSSAYPQLALTPENIKPLLDNAKEVRAQLGECCQGIRDLLSSVNVGVAI</sequence>
<feature type="compositionally biased region" description="Polar residues" evidence="1">
    <location>
        <begin position="532"/>
        <end position="544"/>
    </location>
</feature>
<feature type="compositionally biased region" description="Basic and acidic residues" evidence="1">
    <location>
        <begin position="11"/>
        <end position="29"/>
    </location>
</feature>
<feature type="compositionally biased region" description="Basic and acidic residues" evidence="1">
    <location>
        <begin position="605"/>
        <end position="619"/>
    </location>
</feature>
<proteinExistence type="predicted"/>
<feature type="compositionally biased region" description="Low complexity" evidence="1">
    <location>
        <begin position="96"/>
        <end position="115"/>
    </location>
</feature>
<feature type="compositionally biased region" description="Polar residues" evidence="1">
    <location>
        <begin position="238"/>
        <end position="254"/>
    </location>
</feature>
<evidence type="ECO:0000313" key="2">
    <source>
        <dbReference type="EMBL" id="KIY49788.1"/>
    </source>
</evidence>
<evidence type="ECO:0000256" key="1">
    <source>
        <dbReference type="SAM" id="MobiDB-lite"/>
    </source>
</evidence>
<feature type="compositionally biased region" description="Basic residues" evidence="1">
    <location>
        <begin position="142"/>
        <end position="151"/>
    </location>
</feature>
<feature type="compositionally biased region" description="Low complexity" evidence="1">
    <location>
        <begin position="871"/>
        <end position="882"/>
    </location>
</feature>
<feature type="compositionally biased region" description="Low complexity" evidence="1">
    <location>
        <begin position="184"/>
        <end position="201"/>
    </location>
</feature>
<feature type="compositionally biased region" description="Polar residues" evidence="1">
    <location>
        <begin position="753"/>
        <end position="764"/>
    </location>
</feature>
<dbReference type="Proteomes" id="UP000054144">
    <property type="component" value="Unassembled WGS sequence"/>
</dbReference>
<feature type="region of interest" description="Disordered" evidence="1">
    <location>
        <begin position="532"/>
        <end position="664"/>
    </location>
</feature>
<organism evidence="2 3">
    <name type="scientific">Fistulina hepatica ATCC 64428</name>
    <dbReference type="NCBI Taxonomy" id="1128425"/>
    <lineage>
        <taxon>Eukaryota</taxon>
        <taxon>Fungi</taxon>
        <taxon>Dikarya</taxon>
        <taxon>Basidiomycota</taxon>
        <taxon>Agaricomycotina</taxon>
        <taxon>Agaricomycetes</taxon>
        <taxon>Agaricomycetidae</taxon>
        <taxon>Agaricales</taxon>
        <taxon>Fistulinaceae</taxon>
        <taxon>Fistulina</taxon>
    </lineage>
</organism>
<dbReference type="OrthoDB" id="2554322at2759"/>
<feature type="compositionally biased region" description="Pro residues" evidence="1">
    <location>
        <begin position="623"/>
        <end position="632"/>
    </location>
</feature>